<reference evidence="3 4" key="1">
    <citation type="submission" date="2014-06" db="EMBL/GenBank/DDBJ databases">
        <title>Whole Genome Sequences of Three Symbiotic Endozoicomonas Bacteria.</title>
        <authorList>
            <person name="Neave M.J."/>
            <person name="Apprill A."/>
            <person name="Voolstra C.R."/>
        </authorList>
    </citation>
    <scope>NUCLEOTIDE SEQUENCE [LARGE SCALE GENOMIC DNA]</scope>
    <source>
        <strain evidence="3 4">DSM 22380</strain>
    </source>
</reference>
<dbReference type="PANTHER" id="PTHR47708">
    <property type="match status" value="1"/>
</dbReference>
<evidence type="ECO:0000313" key="3">
    <source>
        <dbReference type="EMBL" id="KEI72754.1"/>
    </source>
</evidence>
<dbReference type="InterPro" id="IPR010839">
    <property type="entry name" value="AtuA_N"/>
</dbReference>
<proteinExistence type="predicted"/>
<feature type="domain" description="AtuA-like ferredoxin-fold" evidence="2">
    <location>
        <begin position="501"/>
        <end position="601"/>
    </location>
</feature>
<dbReference type="Pfam" id="PF07287">
    <property type="entry name" value="AtuA"/>
    <property type="match status" value="1"/>
</dbReference>
<dbReference type="Pfam" id="PF23544">
    <property type="entry name" value="AtuA_ferredoxin"/>
    <property type="match status" value="1"/>
</dbReference>
<name>A0A081KF28_9GAMM</name>
<protein>
    <submittedName>
        <fullName evidence="3">Terpene utilization protein AtuA</fullName>
    </submittedName>
</protein>
<comment type="caution">
    <text evidence="3">The sequence shown here is derived from an EMBL/GenBank/DDBJ whole genome shotgun (WGS) entry which is preliminary data.</text>
</comment>
<dbReference type="EMBL" id="JOJP01000001">
    <property type="protein sequence ID" value="KEI72754.1"/>
    <property type="molecule type" value="Genomic_DNA"/>
</dbReference>
<feature type="domain" description="Acyclic terpene utilisation N-terminal" evidence="1">
    <location>
        <begin position="11"/>
        <end position="456"/>
    </location>
</feature>
<accession>A0A081KF28</accession>
<keyword evidence="4" id="KW-1185">Reference proteome</keyword>
<dbReference type="AlphaFoldDB" id="A0A081KF28"/>
<evidence type="ECO:0000313" key="4">
    <source>
        <dbReference type="Proteomes" id="UP000027997"/>
    </source>
</evidence>
<gene>
    <name evidence="3" type="ORF">GV64_20285</name>
</gene>
<dbReference type="Proteomes" id="UP000027997">
    <property type="component" value="Unassembled WGS sequence"/>
</dbReference>
<dbReference type="STRING" id="305900.GV64_20285"/>
<dbReference type="InterPro" id="IPR056362">
    <property type="entry name" value="AtuA-like_ferredoxin_dom"/>
</dbReference>
<sequence>MTPQKTPEKKVRIGCASAFWGDTANAAHQLVNGGQLDYLVFDYLAEMTLSIMAGAQMKNPSAGFAPDFIATLKPLLGQIKTQGIKVCSNAGGINAMGCAEALAKVVADSGIDLTIAVVEGDNLTQAFQTSQQSHPHIVDMFSGQPIPNHLTSVNAYLGAPSITTALAAAADIVITGRVVDSAVVLGPLVHEFGWSWQDYDKLAQGSLAGHVIECGTQATGGNFTDWRLVKDGYANMGFPIIECQEDGAFIVSKCSGSGGLVSCNTVAEQILYEIGNPEAYLLPDVTCDFSQVTVEQTDTNQVRVTGARGRPCTTQYKVSATYMDGFRSTATFMIGGIDAGEKGQAVADAIIQRVRGLLTLKGLDDFNDVNIEVLGTEATYGAQALTGQAQPREVVVKIATSHQDKKALQLFGSEIAQAATAMAPGITGLVGGRPKPSPRLCLFSFLINKRDISPTYRLINARESESEVVSVISGQAADSLENTWKDKPLPEPLNNSPEFTIPLIKLALGRSGDKGNHCNIGIIARDKRYLPYIEKTLTPHRIAEYFAHLMSDRSEVIRYQLPALNSINIVMTHCLGGGGMASLRIDPQGKALAQQLLSIPIPINKSLYEQVAGEAE</sequence>
<evidence type="ECO:0000259" key="1">
    <source>
        <dbReference type="Pfam" id="PF07287"/>
    </source>
</evidence>
<organism evidence="3 4">
    <name type="scientific">Endozoicomonas elysicola</name>
    <dbReference type="NCBI Taxonomy" id="305900"/>
    <lineage>
        <taxon>Bacteria</taxon>
        <taxon>Pseudomonadati</taxon>
        <taxon>Pseudomonadota</taxon>
        <taxon>Gammaproteobacteria</taxon>
        <taxon>Oceanospirillales</taxon>
        <taxon>Endozoicomonadaceae</taxon>
        <taxon>Endozoicomonas</taxon>
    </lineage>
</organism>
<evidence type="ECO:0000259" key="2">
    <source>
        <dbReference type="Pfam" id="PF23544"/>
    </source>
</evidence>
<dbReference type="eggNOG" id="COG3185">
    <property type="taxonomic scope" value="Bacteria"/>
</dbReference>
<dbReference type="RefSeq" id="WP_020581425.1">
    <property type="nucleotide sequence ID" value="NZ_JOJP01000001.1"/>
</dbReference>
<dbReference type="PANTHER" id="PTHR47708:SF2">
    <property type="entry name" value="SI:CH73-132F6.5"/>
    <property type="match status" value="1"/>
</dbReference>